<dbReference type="NCBIfam" id="TIGR02667">
    <property type="entry name" value="moaB_proteo"/>
    <property type="match status" value="1"/>
</dbReference>
<dbReference type="GO" id="GO:0006777">
    <property type="term" value="P:Mo-molybdopterin cofactor biosynthetic process"/>
    <property type="evidence" value="ECO:0007669"/>
    <property type="project" value="UniProtKB-UniRule"/>
</dbReference>
<gene>
    <name evidence="8" type="primary">moaB</name>
    <name evidence="8" type="ORF">GCM10025791_47920</name>
</gene>
<dbReference type="GO" id="GO:0005829">
    <property type="term" value="C:cytosol"/>
    <property type="evidence" value="ECO:0007669"/>
    <property type="project" value="TreeGrafter"/>
</dbReference>
<keyword evidence="5 6" id="KW-0501">Molybdenum cofactor biosynthesis</keyword>
<dbReference type="InterPro" id="IPR036425">
    <property type="entry name" value="MoaB/Mog-like_dom_sf"/>
</dbReference>
<dbReference type="NCBIfam" id="TIGR00177">
    <property type="entry name" value="molyb_syn"/>
    <property type="match status" value="1"/>
</dbReference>
<dbReference type="Pfam" id="PF00994">
    <property type="entry name" value="MoCF_biosynth"/>
    <property type="match status" value="1"/>
</dbReference>
<dbReference type="PANTHER" id="PTHR43232:SF2">
    <property type="entry name" value="MOLYBDENUM COFACTOR BIOSYNTHESIS PROTEIN B"/>
    <property type="match status" value="1"/>
</dbReference>
<dbReference type="Gene3D" id="3.40.980.10">
    <property type="entry name" value="MoaB/Mog-like domain"/>
    <property type="match status" value="1"/>
</dbReference>
<dbReference type="CDD" id="cd00886">
    <property type="entry name" value="MogA_MoaB"/>
    <property type="match status" value="1"/>
</dbReference>
<dbReference type="InterPro" id="IPR001453">
    <property type="entry name" value="MoaB/Mog_dom"/>
</dbReference>
<dbReference type="EMBL" id="BAABLX010000079">
    <property type="protein sequence ID" value="GAA4960899.1"/>
    <property type="molecule type" value="Genomic_DNA"/>
</dbReference>
<organism evidence="8 9">
    <name type="scientific">Halioxenophilus aromaticivorans</name>
    <dbReference type="NCBI Taxonomy" id="1306992"/>
    <lineage>
        <taxon>Bacteria</taxon>
        <taxon>Pseudomonadati</taxon>
        <taxon>Pseudomonadota</taxon>
        <taxon>Gammaproteobacteria</taxon>
        <taxon>Alteromonadales</taxon>
        <taxon>Alteromonadaceae</taxon>
        <taxon>Halioxenophilus</taxon>
    </lineage>
</organism>
<dbReference type="AlphaFoldDB" id="A0AAV3U9H5"/>
<name>A0AAV3U9H5_9ALTE</name>
<dbReference type="Proteomes" id="UP001409585">
    <property type="component" value="Unassembled WGS sequence"/>
</dbReference>
<dbReference type="PROSITE" id="PS01078">
    <property type="entry name" value="MOCF_BIOSYNTHESIS_1"/>
    <property type="match status" value="1"/>
</dbReference>
<proteinExistence type="inferred from homology"/>
<comment type="pathway">
    <text evidence="2 6">Cofactor biosynthesis; molybdopterin biosynthesis.</text>
</comment>
<evidence type="ECO:0000256" key="1">
    <source>
        <dbReference type="ARBA" id="ARBA00003487"/>
    </source>
</evidence>
<evidence type="ECO:0000256" key="3">
    <source>
        <dbReference type="ARBA" id="ARBA00006112"/>
    </source>
</evidence>
<evidence type="ECO:0000256" key="4">
    <source>
        <dbReference type="ARBA" id="ARBA00015262"/>
    </source>
</evidence>
<comment type="caution">
    <text evidence="8">The sequence shown here is derived from an EMBL/GenBank/DDBJ whole genome shotgun (WGS) entry which is preliminary data.</text>
</comment>
<dbReference type="InterPro" id="IPR008284">
    <property type="entry name" value="MoCF_biosynth_CS"/>
</dbReference>
<dbReference type="InterPro" id="IPR012245">
    <property type="entry name" value="MoaB"/>
</dbReference>
<protein>
    <recommendedName>
        <fullName evidence="4 6">Molybdenum cofactor biosynthesis protein B</fullName>
    </recommendedName>
</protein>
<dbReference type="RefSeq" id="WP_345427938.1">
    <property type="nucleotide sequence ID" value="NZ_AP031496.1"/>
</dbReference>
<evidence type="ECO:0000256" key="5">
    <source>
        <dbReference type="ARBA" id="ARBA00023150"/>
    </source>
</evidence>
<dbReference type="SMART" id="SM00852">
    <property type="entry name" value="MoCF_biosynth"/>
    <property type="match status" value="1"/>
</dbReference>
<evidence type="ECO:0000256" key="2">
    <source>
        <dbReference type="ARBA" id="ARBA00005046"/>
    </source>
</evidence>
<dbReference type="PANTHER" id="PTHR43232">
    <property type="entry name" value="MOLYBDENUM COFACTOR BIOSYNTHESIS PROTEIN B"/>
    <property type="match status" value="1"/>
</dbReference>
<dbReference type="PIRSF" id="PIRSF006443">
    <property type="entry name" value="MoaB"/>
    <property type="match status" value="1"/>
</dbReference>
<evidence type="ECO:0000313" key="8">
    <source>
        <dbReference type="EMBL" id="GAA4960899.1"/>
    </source>
</evidence>
<sequence>MSSSKEFTPLNIAVLTISDTRTDDTDTSGDLLKQHLTEAGHQFAVKTIVKDDIYQIRKVISDWVANGDINAILTTGGTGFAGRDSTPEAIAPLFDQEIVGFGELFRQVSYAEVGSSTVQSRCLAGVANKTIIFCLPGSNNACTTGWQKIIKEQLDSRHRPCNFVGQLL</sequence>
<evidence type="ECO:0000259" key="7">
    <source>
        <dbReference type="SMART" id="SM00852"/>
    </source>
</evidence>
<dbReference type="SUPFAM" id="SSF53218">
    <property type="entry name" value="Molybdenum cofactor biosynthesis proteins"/>
    <property type="match status" value="1"/>
</dbReference>
<keyword evidence="9" id="KW-1185">Reference proteome</keyword>
<evidence type="ECO:0000313" key="9">
    <source>
        <dbReference type="Proteomes" id="UP001409585"/>
    </source>
</evidence>
<comment type="function">
    <text evidence="1 6">May be involved in the biosynthesis of molybdopterin.</text>
</comment>
<feature type="domain" description="MoaB/Mog" evidence="7">
    <location>
        <begin position="13"/>
        <end position="157"/>
    </location>
</feature>
<accession>A0AAV3U9H5</accession>
<dbReference type="InterPro" id="IPR013484">
    <property type="entry name" value="MoaB_proteobac"/>
</dbReference>
<evidence type="ECO:0000256" key="6">
    <source>
        <dbReference type="PIRNR" id="PIRNR006443"/>
    </source>
</evidence>
<comment type="similarity">
    <text evidence="3 6">Belongs to the MoaB/Mog family.</text>
</comment>
<dbReference type="FunFam" id="3.40.980.10:FF:000006">
    <property type="entry name" value="Molybdenum cofactor biosynthesis protein B"/>
    <property type="match status" value="1"/>
</dbReference>
<reference evidence="9" key="1">
    <citation type="journal article" date="2019" name="Int. J. Syst. Evol. Microbiol.">
        <title>The Global Catalogue of Microorganisms (GCM) 10K type strain sequencing project: providing services to taxonomists for standard genome sequencing and annotation.</title>
        <authorList>
            <consortium name="The Broad Institute Genomics Platform"/>
            <consortium name="The Broad Institute Genome Sequencing Center for Infectious Disease"/>
            <person name="Wu L."/>
            <person name="Ma J."/>
        </authorList>
    </citation>
    <scope>NUCLEOTIDE SEQUENCE [LARGE SCALE GENOMIC DNA]</scope>
    <source>
        <strain evidence="9">JCM 19134</strain>
    </source>
</reference>